<sequence>MPHPHLTQKTIVTQDTFLQPCGSTSTAWRHAVYLALVQENAVVGKALSAPSFPQKPSCKATKLSQLGLSAALLVFLGTLVPGTLERETSKQAQGKSRLTSPLQAGAGGEGMRRVHGRGWGAGVGWVLTALSGFLLGSWAVVNPGTFHDSQKESLCFSF</sequence>
<keyword evidence="2" id="KW-1133">Transmembrane helix</keyword>
<evidence type="ECO:0000313" key="4">
    <source>
        <dbReference type="Proteomes" id="UP001159641"/>
    </source>
</evidence>
<proteinExistence type="predicted"/>
<gene>
    <name evidence="3" type="ORF">J1605_023159</name>
</gene>
<organism evidence="3 4">
    <name type="scientific">Eschrichtius robustus</name>
    <name type="common">California gray whale</name>
    <name type="synonym">Eschrichtius gibbosus</name>
    <dbReference type="NCBI Taxonomy" id="9764"/>
    <lineage>
        <taxon>Eukaryota</taxon>
        <taxon>Metazoa</taxon>
        <taxon>Chordata</taxon>
        <taxon>Craniata</taxon>
        <taxon>Vertebrata</taxon>
        <taxon>Euteleostomi</taxon>
        <taxon>Mammalia</taxon>
        <taxon>Eutheria</taxon>
        <taxon>Laurasiatheria</taxon>
        <taxon>Artiodactyla</taxon>
        <taxon>Whippomorpha</taxon>
        <taxon>Cetacea</taxon>
        <taxon>Mysticeti</taxon>
        <taxon>Eschrichtiidae</taxon>
        <taxon>Eschrichtius</taxon>
    </lineage>
</organism>
<reference evidence="3 4" key="1">
    <citation type="submission" date="2022-11" db="EMBL/GenBank/DDBJ databases">
        <title>Whole genome sequence of Eschrichtius robustus ER-17-0199.</title>
        <authorList>
            <person name="Bruniche-Olsen A."/>
            <person name="Black A.N."/>
            <person name="Fields C.J."/>
            <person name="Walden K."/>
            <person name="Dewoody J.A."/>
        </authorList>
    </citation>
    <scope>NUCLEOTIDE SEQUENCE [LARGE SCALE GENOMIC DNA]</scope>
    <source>
        <strain evidence="3">ER-17-0199</strain>
        <tissue evidence="3">Blubber</tissue>
    </source>
</reference>
<dbReference type="AlphaFoldDB" id="A0AB34H2X3"/>
<name>A0AB34H2X3_ESCRO</name>
<keyword evidence="2" id="KW-0472">Membrane</keyword>
<dbReference type="Proteomes" id="UP001159641">
    <property type="component" value="Unassembled WGS sequence"/>
</dbReference>
<feature type="compositionally biased region" description="Polar residues" evidence="1">
    <location>
        <begin position="90"/>
        <end position="102"/>
    </location>
</feature>
<comment type="caution">
    <text evidence="3">The sequence shown here is derived from an EMBL/GenBank/DDBJ whole genome shotgun (WGS) entry which is preliminary data.</text>
</comment>
<keyword evidence="2" id="KW-0812">Transmembrane</keyword>
<evidence type="ECO:0000313" key="3">
    <source>
        <dbReference type="EMBL" id="KAJ8787127.1"/>
    </source>
</evidence>
<protein>
    <submittedName>
        <fullName evidence="3">Uncharacterized protein</fullName>
    </submittedName>
</protein>
<feature type="region of interest" description="Disordered" evidence="1">
    <location>
        <begin position="86"/>
        <end position="111"/>
    </location>
</feature>
<accession>A0AB34H2X3</accession>
<evidence type="ECO:0000256" key="1">
    <source>
        <dbReference type="SAM" id="MobiDB-lite"/>
    </source>
</evidence>
<dbReference type="EMBL" id="JAIQCJ010001881">
    <property type="protein sequence ID" value="KAJ8787127.1"/>
    <property type="molecule type" value="Genomic_DNA"/>
</dbReference>
<feature type="transmembrane region" description="Helical" evidence="2">
    <location>
        <begin position="119"/>
        <end position="141"/>
    </location>
</feature>
<evidence type="ECO:0000256" key="2">
    <source>
        <dbReference type="SAM" id="Phobius"/>
    </source>
</evidence>
<keyword evidence="4" id="KW-1185">Reference proteome</keyword>